<protein>
    <submittedName>
        <fullName evidence="1">Uncharacterized protein</fullName>
    </submittedName>
</protein>
<comment type="caution">
    <text evidence="1">The sequence shown here is derived from an EMBL/GenBank/DDBJ whole genome shotgun (WGS) entry which is preliminary data.</text>
</comment>
<gene>
    <name evidence="1" type="ORF">L6164_027219</name>
</gene>
<evidence type="ECO:0000313" key="2">
    <source>
        <dbReference type="Proteomes" id="UP000828941"/>
    </source>
</evidence>
<dbReference type="Proteomes" id="UP000828941">
    <property type="component" value="Chromosome 11"/>
</dbReference>
<sequence>MACRNLWTTRWRRRRRRQQRGRVERKMKKLERLVPGATGLNPDRLFLRTAQHILQLKFQVNVLQALANIYKP</sequence>
<evidence type="ECO:0000313" key="1">
    <source>
        <dbReference type="EMBL" id="KAI4314296.1"/>
    </source>
</evidence>
<organism evidence="1 2">
    <name type="scientific">Bauhinia variegata</name>
    <name type="common">Purple orchid tree</name>
    <name type="synonym">Phanera variegata</name>
    <dbReference type="NCBI Taxonomy" id="167791"/>
    <lineage>
        <taxon>Eukaryota</taxon>
        <taxon>Viridiplantae</taxon>
        <taxon>Streptophyta</taxon>
        <taxon>Embryophyta</taxon>
        <taxon>Tracheophyta</taxon>
        <taxon>Spermatophyta</taxon>
        <taxon>Magnoliopsida</taxon>
        <taxon>eudicotyledons</taxon>
        <taxon>Gunneridae</taxon>
        <taxon>Pentapetalae</taxon>
        <taxon>rosids</taxon>
        <taxon>fabids</taxon>
        <taxon>Fabales</taxon>
        <taxon>Fabaceae</taxon>
        <taxon>Cercidoideae</taxon>
        <taxon>Cercideae</taxon>
        <taxon>Bauhiniinae</taxon>
        <taxon>Bauhinia</taxon>
    </lineage>
</organism>
<keyword evidence="2" id="KW-1185">Reference proteome</keyword>
<accession>A0ACB9LSI4</accession>
<proteinExistence type="predicted"/>
<dbReference type="EMBL" id="CM039436">
    <property type="protein sequence ID" value="KAI4314296.1"/>
    <property type="molecule type" value="Genomic_DNA"/>
</dbReference>
<reference evidence="1 2" key="1">
    <citation type="journal article" date="2022" name="DNA Res.">
        <title>Chromosomal-level genome assembly of the orchid tree Bauhinia variegata (Leguminosae; Cercidoideae) supports the allotetraploid origin hypothesis of Bauhinia.</title>
        <authorList>
            <person name="Zhong Y."/>
            <person name="Chen Y."/>
            <person name="Zheng D."/>
            <person name="Pang J."/>
            <person name="Liu Y."/>
            <person name="Luo S."/>
            <person name="Meng S."/>
            <person name="Qian L."/>
            <person name="Wei D."/>
            <person name="Dai S."/>
            <person name="Zhou R."/>
        </authorList>
    </citation>
    <scope>NUCLEOTIDE SEQUENCE [LARGE SCALE GENOMIC DNA]</scope>
    <source>
        <strain evidence="1">BV-YZ2020</strain>
    </source>
</reference>
<name>A0ACB9LSI4_BAUVA</name>